<dbReference type="STRING" id="74873.A0A084WLJ8"/>
<dbReference type="VEuPathDB" id="VectorBase:ASIS018946"/>
<dbReference type="Gene3D" id="3.40.50.1820">
    <property type="entry name" value="alpha/beta hydrolase"/>
    <property type="match status" value="1"/>
</dbReference>
<dbReference type="EMBL" id="ATLV01024248">
    <property type="status" value="NOT_ANNOTATED_CDS"/>
    <property type="molecule type" value="Genomic_DNA"/>
</dbReference>
<organism evidence="14">
    <name type="scientific">Anopheles sinensis</name>
    <name type="common">Mosquito</name>
    <dbReference type="NCBI Taxonomy" id="74873"/>
    <lineage>
        <taxon>Eukaryota</taxon>
        <taxon>Metazoa</taxon>
        <taxon>Ecdysozoa</taxon>
        <taxon>Arthropoda</taxon>
        <taxon>Hexapoda</taxon>
        <taxon>Insecta</taxon>
        <taxon>Pterygota</taxon>
        <taxon>Neoptera</taxon>
        <taxon>Endopterygota</taxon>
        <taxon>Diptera</taxon>
        <taxon>Nematocera</taxon>
        <taxon>Culicoidea</taxon>
        <taxon>Culicidae</taxon>
        <taxon>Anophelinae</taxon>
        <taxon>Anopheles</taxon>
    </lineage>
</organism>
<reference evidence="15" key="2">
    <citation type="submission" date="2020-05" db="UniProtKB">
        <authorList>
            <consortium name="EnsemblMetazoa"/>
        </authorList>
    </citation>
    <scope>IDENTIFICATION</scope>
</reference>
<keyword evidence="16" id="KW-1185">Reference proteome</keyword>
<dbReference type="PROSITE" id="PS00122">
    <property type="entry name" value="CARBOXYLESTERASE_B_1"/>
    <property type="match status" value="1"/>
</dbReference>
<dbReference type="InterPro" id="IPR050309">
    <property type="entry name" value="Type-B_Carboxylest/Lipase"/>
</dbReference>
<gene>
    <name evidence="14" type="ORF">ZHAS_00019149</name>
</gene>
<dbReference type="EnsemblMetazoa" id="ASIC019149-RA">
    <property type="protein sequence ID" value="ASIC019149-PA"/>
    <property type="gene ID" value="ASIC019149"/>
</dbReference>
<protein>
    <recommendedName>
        <fullName evidence="12">Carboxylic ester hydrolase</fullName>
        <ecNumber evidence="12">3.1.1.-</ecNumber>
    </recommendedName>
</protein>
<dbReference type="PANTHER" id="PTHR11559">
    <property type="entry name" value="CARBOXYLESTERASE"/>
    <property type="match status" value="1"/>
</dbReference>
<dbReference type="SUPFAM" id="SSF53474">
    <property type="entry name" value="alpha/beta-Hydrolases"/>
    <property type="match status" value="1"/>
</dbReference>
<evidence type="ECO:0000256" key="1">
    <source>
        <dbReference type="ARBA" id="ARBA00005964"/>
    </source>
</evidence>
<dbReference type="VEuPathDB" id="VectorBase:ASIC019149"/>
<evidence type="ECO:0000256" key="7">
    <source>
        <dbReference type="ARBA" id="ARBA00023157"/>
    </source>
</evidence>
<feature type="domain" description="Carboxylesterase type B" evidence="13">
    <location>
        <begin position="8"/>
        <end position="532"/>
    </location>
</feature>
<dbReference type="Proteomes" id="UP000030765">
    <property type="component" value="Unassembled WGS sequence"/>
</dbReference>
<dbReference type="OrthoDB" id="19653at2759"/>
<evidence type="ECO:0000256" key="12">
    <source>
        <dbReference type="RuleBase" id="RU361235"/>
    </source>
</evidence>
<keyword evidence="5" id="KW-0531">Neurotransmitter degradation</keyword>
<dbReference type="PRINTS" id="PR00878">
    <property type="entry name" value="CHOLNESTRASE"/>
</dbReference>
<dbReference type="OMA" id="GTAFNEW"/>
<keyword evidence="6" id="KW-0770">Synapse</keyword>
<reference evidence="14 16" key="1">
    <citation type="journal article" date="2014" name="BMC Genomics">
        <title>Genome sequence of Anopheles sinensis provides insight into genetics basis of mosquito competence for malaria parasites.</title>
        <authorList>
            <person name="Zhou D."/>
            <person name="Zhang D."/>
            <person name="Ding G."/>
            <person name="Shi L."/>
            <person name="Hou Q."/>
            <person name="Ye Y."/>
            <person name="Xu Y."/>
            <person name="Zhou H."/>
            <person name="Xiong C."/>
            <person name="Li S."/>
            <person name="Yu J."/>
            <person name="Hong S."/>
            <person name="Yu X."/>
            <person name="Zou P."/>
            <person name="Chen C."/>
            <person name="Chang X."/>
            <person name="Wang W."/>
            <person name="Lv Y."/>
            <person name="Sun Y."/>
            <person name="Ma L."/>
            <person name="Shen B."/>
            <person name="Zhu C."/>
        </authorList>
    </citation>
    <scope>NUCLEOTIDE SEQUENCE [LARGE SCALE GENOMIC DNA]</scope>
</reference>
<feature type="active site" description="Charge relay system" evidence="11">
    <location>
        <position position="440"/>
    </location>
</feature>
<keyword evidence="3" id="KW-0719">Serine esterase</keyword>
<dbReference type="ESTHER" id="9dipt-a0a084wlj8">
    <property type="family name" value="Carb_B_Arthropoda"/>
</dbReference>
<accession>A0A084WLJ8</accession>
<dbReference type="EMBL" id="KE525350">
    <property type="protein sequence ID" value="KFB51092.1"/>
    <property type="molecule type" value="Genomic_DNA"/>
</dbReference>
<comment type="subcellular location">
    <subcellularLocation>
        <location evidence="9">Synapse</location>
    </subcellularLocation>
</comment>
<dbReference type="InterPro" id="IPR002018">
    <property type="entry name" value="CarbesteraseB"/>
</dbReference>
<comment type="catalytic activity">
    <reaction evidence="10">
        <text>acetylcholine + H2O = choline + acetate + H(+)</text>
        <dbReference type="Rhea" id="RHEA:17561"/>
        <dbReference type="ChEBI" id="CHEBI:15354"/>
        <dbReference type="ChEBI" id="CHEBI:15355"/>
        <dbReference type="ChEBI" id="CHEBI:15377"/>
        <dbReference type="ChEBI" id="CHEBI:15378"/>
        <dbReference type="ChEBI" id="CHEBI:30089"/>
        <dbReference type="EC" id="3.1.1.7"/>
    </reaction>
</comment>
<evidence type="ECO:0000259" key="13">
    <source>
        <dbReference type="Pfam" id="PF00135"/>
    </source>
</evidence>
<evidence type="ECO:0000256" key="3">
    <source>
        <dbReference type="ARBA" id="ARBA00022487"/>
    </source>
</evidence>
<dbReference type="AlphaFoldDB" id="A0A084WLJ8"/>
<evidence type="ECO:0000256" key="6">
    <source>
        <dbReference type="ARBA" id="ARBA00023018"/>
    </source>
</evidence>
<dbReference type="PROSITE" id="PS01173">
    <property type="entry name" value="LIPASE_GDXG_HIS"/>
    <property type="match status" value="1"/>
</dbReference>
<dbReference type="InterPro" id="IPR000997">
    <property type="entry name" value="Cholinesterase"/>
</dbReference>
<sequence length="549" mass="61331">MVDESKITVSLKPGSIVGIKGSLPNGHDCYIFKGIPYAKPPIGELRFKSPVPLTAFPVDPLECLVDGPSSYSDEVRLERKLEDCLYLNVFSPELEPKTPLPVMVWVHGGGFYTGSGDSALYDPEYLVQEGAVVVSVNYRLGPLGFLSLPSVGIAGNAGLKDQRMSFRWVKENIDRFGGDPNNVTIFGESAGGASVHLHYLSEPSRQYFHKAIAQSGTAYNEWVWQREPAERARRLAKVLGAAEDSTDEEVLATLMQASAEKMTTIQNQAMTEHEQTLLIRFPFTPVIERPDSEDAILTVHPAEAAKASFAREIPLILGSTSDEGLVLWSMLEDKLSLYENEPSRMVPATLRVTNEQDSQLAAEAIKKFFFKGRPVSPDTIQNLTTVLGDNLNTFPGYAAAELHVRHQRAPLYLYVFSFMGELNKFREEMKVPPEPIGAAHADELYYLFSSTLYNTSAVDSHSESGKFREYLCRLWVSIARHGNPSELAADWTPVERPREEEGTDEFYPEAFDLKEGGCAMTSEFFHERLQFWRALYKQFNGSHLVPNIE</sequence>
<comment type="similarity">
    <text evidence="1 12">Belongs to the type-B carboxylesterase/lipase family.</text>
</comment>
<dbReference type="GO" id="GO:0045202">
    <property type="term" value="C:synapse"/>
    <property type="evidence" value="ECO:0007669"/>
    <property type="project" value="UniProtKB-SubCell"/>
</dbReference>
<evidence type="ECO:0000313" key="14">
    <source>
        <dbReference type="EMBL" id="KFB51092.1"/>
    </source>
</evidence>
<name>A0A084WLJ8_ANOSI</name>
<evidence type="ECO:0000313" key="16">
    <source>
        <dbReference type="Proteomes" id="UP000030765"/>
    </source>
</evidence>
<evidence type="ECO:0000256" key="11">
    <source>
        <dbReference type="PIRSR" id="PIRSR600997-1"/>
    </source>
</evidence>
<keyword evidence="4 12" id="KW-0378">Hydrolase</keyword>
<evidence type="ECO:0000256" key="5">
    <source>
        <dbReference type="ARBA" id="ARBA00022867"/>
    </source>
</evidence>
<dbReference type="InterPro" id="IPR029058">
    <property type="entry name" value="AB_hydrolase_fold"/>
</dbReference>
<feature type="active site" description="Acyl-ester intermediate" evidence="11">
    <location>
        <position position="189"/>
    </location>
</feature>
<dbReference type="InterPro" id="IPR019819">
    <property type="entry name" value="Carboxylesterase_B_CS"/>
</dbReference>
<evidence type="ECO:0000256" key="8">
    <source>
        <dbReference type="ARBA" id="ARBA00023180"/>
    </source>
</evidence>
<dbReference type="Pfam" id="PF00135">
    <property type="entry name" value="COesterase"/>
    <property type="match status" value="1"/>
</dbReference>
<dbReference type="EC" id="3.1.1.-" evidence="12"/>
<evidence type="ECO:0000256" key="2">
    <source>
        <dbReference type="ARBA" id="ARBA00010515"/>
    </source>
</evidence>
<evidence type="ECO:0000256" key="9">
    <source>
        <dbReference type="ARBA" id="ARBA00034103"/>
    </source>
</evidence>
<proteinExistence type="inferred from homology"/>
<dbReference type="InterPro" id="IPR019826">
    <property type="entry name" value="Carboxylesterase_B_AS"/>
</dbReference>
<keyword evidence="7" id="KW-1015">Disulfide bond</keyword>
<dbReference type="GO" id="GO:0003990">
    <property type="term" value="F:acetylcholinesterase activity"/>
    <property type="evidence" value="ECO:0007669"/>
    <property type="project" value="UniProtKB-EC"/>
</dbReference>
<feature type="active site" description="Charge relay system" evidence="11">
    <location>
        <position position="323"/>
    </location>
</feature>
<evidence type="ECO:0000256" key="10">
    <source>
        <dbReference type="ARBA" id="ARBA00048484"/>
    </source>
</evidence>
<dbReference type="InterPro" id="IPR002168">
    <property type="entry name" value="Lipase_GDXG_HIS_AS"/>
</dbReference>
<keyword evidence="8" id="KW-0325">Glycoprotein</keyword>
<evidence type="ECO:0000256" key="4">
    <source>
        <dbReference type="ARBA" id="ARBA00022801"/>
    </source>
</evidence>
<evidence type="ECO:0000313" key="15">
    <source>
        <dbReference type="EnsemblMetazoa" id="ASIC019149-PA"/>
    </source>
</evidence>
<comment type="similarity">
    <text evidence="2">Belongs to the 'GDXG' lipolytic enzyme family.</text>
</comment>
<dbReference type="PROSITE" id="PS00941">
    <property type="entry name" value="CARBOXYLESTERASE_B_2"/>
    <property type="match status" value="1"/>
</dbReference>